<sequence>MDSSPVKNTVKLHYTAFVWGNGDVRNLTTLVTVLDDMAANVSIPECLHFWEARLAIVSSTKYTWF</sequence>
<dbReference type="Gramene" id="RZC79108">
    <property type="protein sequence ID" value="RZC79108"/>
    <property type="gene ID" value="C5167_003323"/>
</dbReference>
<name>A0A4Y7L3W3_PAPSO</name>
<dbReference type="EMBL" id="CM010723">
    <property type="protein sequence ID" value="RZC79108.1"/>
    <property type="molecule type" value="Genomic_DNA"/>
</dbReference>
<dbReference type="AlphaFoldDB" id="A0A4Y7L3W3"/>
<proteinExistence type="predicted"/>
<dbReference type="Proteomes" id="UP000316621">
    <property type="component" value="Chromosome 9"/>
</dbReference>
<evidence type="ECO:0000313" key="2">
    <source>
        <dbReference type="Proteomes" id="UP000316621"/>
    </source>
</evidence>
<evidence type="ECO:0000313" key="1">
    <source>
        <dbReference type="EMBL" id="RZC79108.1"/>
    </source>
</evidence>
<protein>
    <submittedName>
        <fullName evidence="1">Uncharacterized protein</fullName>
    </submittedName>
</protein>
<gene>
    <name evidence="1" type="ORF">C5167_003323</name>
</gene>
<accession>A0A4Y7L3W3</accession>
<reference evidence="1 2" key="1">
    <citation type="journal article" date="2018" name="Science">
        <title>The opium poppy genome and morphinan production.</title>
        <authorList>
            <person name="Guo L."/>
            <person name="Winzer T."/>
            <person name="Yang X."/>
            <person name="Li Y."/>
            <person name="Ning Z."/>
            <person name="He Z."/>
            <person name="Teodor R."/>
            <person name="Lu Y."/>
            <person name="Bowser T.A."/>
            <person name="Graham I.A."/>
            <person name="Ye K."/>
        </authorList>
    </citation>
    <scope>NUCLEOTIDE SEQUENCE [LARGE SCALE GENOMIC DNA]</scope>
    <source>
        <strain evidence="2">cv. HN1</strain>
        <tissue evidence="1">Leaves</tissue>
    </source>
</reference>
<keyword evidence="2" id="KW-1185">Reference proteome</keyword>
<organism evidence="1 2">
    <name type="scientific">Papaver somniferum</name>
    <name type="common">Opium poppy</name>
    <dbReference type="NCBI Taxonomy" id="3469"/>
    <lineage>
        <taxon>Eukaryota</taxon>
        <taxon>Viridiplantae</taxon>
        <taxon>Streptophyta</taxon>
        <taxon>Embryophyta</taxon>
        <taxon>Tracheophyta</taxon>
        <taxon>Spermatophyta</taxon>
        <taxon>Magnoliopsida</taxon>
        <taxon>Ranunculales</taxon>
        <taxon>Papaveraceae</taxon>
        <taxon>Papaveroideae</taxon>
        <taxon>Papaver</taxon>
    </lineage>
</organism>